<organism evidence="4 5">
    <name type="scientific">Sparus aurata</name>
    <name type="common">Gilthead sea bream</name>
    <dbReference type="NCBI Taxonomy" id="8175"/>
    <lineage>
        <taxon>Eukaryota</taxon>
        <taxon>Metazoa</taxon>
        <taxon>Chordata</taxon>
        <taxon>Craniata</taxon>
        <taxon>Vertebrata</taxon>
        <taxon>Euteleostomi</taxon>
        <taxon>Actinopterygii</taxon>
        <taxon>Neopterygii</taxon>
        <taxon>Teleostei</taxon>
        <taxon>Neoteleostei</taxon>
        <taxon>Acanthomorphata</taxon>
        <taxon>Eupercaria</taxon>
        <taxon>Spariformes</taxon>
        <taxon>Sparidae</taxon>
        <taxon>Sparus</taxon>
    </lineage>
</organism>
<dbReference type="InterPro" id="IPR025697">
    <property type="entry name" value="CLU_dom"/>
</dbReference>
<dbReference type="PROSITE" id="PS51823">
    <property type="entry name" value="CLU"/>
    <property type="match status" value="1"/>
</dbReference>
<dbReference type="InterPro" id="IPR033646">
    <property type="entry name" value="CLU-central"/>
</dbReference>
<evidence type="ECO:0000259" key="3">
    <source>
        <dbReference type="PROSITE" id="PS51823"/>
    </source>
</evidence>
<name>A0A671W316_SPAAU</name>
<dbReference type="GO" id="GO:0005737">
    <property type="term" value="C:cytoplasm"/>
    <property type="evidence" value="ECO:0007669"/>
    <property type="project" value="TreeGrafter"/>
</dbReference>
<dbReference type="CDD" id="cd15466">
    <property type="entry name" value="CLU-central"/>
    <property type="match status" value="1"/>
</dbReference>
<dbReference type="Pfam" id="PF13374">
    <property type="entry name" value="TPR_10"/>
    <property type="match status" value="1"/>
</dbReference>
<protein>
    <submittedName>
        <fullName evidence="4">Clustered mitochondria protein homolog</fullName>
    </submittedName>
</protein>
<reference evidence="4" key="1">
    <citation type="submission" date="2021-04" db="EMBL/GenBank/DDBJ databases">
        <authorList>
            <consortium name="Wellcome Sanger Institute Data Sharing"/>
        </authorList>
    </citation>
    <scope>NUCLEOTIDE SEQUENCE [LARGE SCALE GENOMIC DNA]</scope>
</reference>
<dbReference type="AlphaFoldDB" id="A0A671W316"/>
<keyword evidence="5" id="KW-1185">Reference proteome</keyword>
<accession>A0A671W316</accession>
<reference evidence="4" key="3">
    <citation type="submission" date="2025-09" db="UniProtKB">
        <authorList>
            <consortium name="Ensembl"/>
        </authorList>
    </citation>
    <scope>IDENTIFICATION</scope>
</reference>
<dbReference type="Ensembl" id="ENSSAUT00010032728.1">
    <property type="protein sequence ID" value="ENSSAUP00010031051.1"/>
    <property type="gene ID" value="ENSSAUG00010013276.1"/>
</dbReference>
<sequence>CLIRPQLPPVEVMATPYHTLSWLGPPCASRTHKNTFSRLGVEDEPATQAPDWNEELQAAKDLPLGSLEERLQRERALLQVNSAFVRAVMQGAETVVDGFVEPVNGNHVDPGFLWGGLFMSQGAVYAMFGGERGRRAAQRLELKGVQAYSNVESLQALHTLPTAIVDYRGVRLLAQGLAPGLEGSEGLLYGVNAGPQESPQRRRLLELLASTAKSLCLQRHVVLAPNGHQVPLFTSVDAQGLLGADGRFYILDVFRTFPADANFYSGLPKSFTHGLCRLKPELVQAFIQHNSGISHEADAVRAACKEVGSVSDIIFEMRFNSSVFSPGVSFPPAESKSTKLQERLLREAASFIVTHQIPAFVSHCLQTNEAPMDGASLKQALHQKGINLRYLGHVVKTINQTEQKEHLRHILRLVIGDIFIRSTRRVFNNFLQGVDIPSLSAAVSHFLCCLLVPHFTPTMVGEETKKKSRRRGRGAGASESTPWSTLTGAELWNLVCQDAAETYNISDSLGSGPNHLVEHYGIQKLSLLREFCLKTGVQLRLRDYSLDNQNKAPIGPDDIFNIVPIVKHVHMPTVDASKAHRAAHTFIQKGLLDQALEHLKEAAYLFGRVCDDLHPEACYCHSLLAKVSFLQGKAAEARSIQLKAVVISERVLGFDHPNTILQYALLGVYMFAGGETALALKCLLRARLLTLTVHGEDHPYIATLDSCLGLVLTGDQRGQYLKNALKLNTSFFGPENLHTALTQHLLAQWMCSKGDYRSAMTHEKEALTFGEDHSQTRCSKEFLGVITKQAVKVERSLRQAGADCTEQAVECVTPTTDTVLEQMVLVMGVRKITHR</sequence>
<feature type="region of interest" description="Disordered" evidence="2">
    <location>
        <begin position="462"/>
        <end position="482"/>
    </location>
</feature>
<gene>
    <name evidence="4" type="primary">si:ch211-166a6.5</name>
</gene>
<dbReference type="GO" id="GO:0003729">
    <property type="term" value="F:mRNA binding"/>
    <property type="evidence" value="ECO:0007669"/>
    <property type="project" value="TreeGrafter"/>
</dbReference>
<reference evidence="4" key="2">
    <citation type="submission" date="2025-08" db="UniProtKB">
        <authorList>
            <consortium name="Ensembl"/>
        </authorList>
    </citation>
    <scope>IDENTIFICATION</scope>
</reference>
<dbReference type="InterPro" id="IPR027523">
    <property type="entry name" value="CLU_prot"/>
</dbReference>
<dbReference type="Proteomes" id="UP000472265">
    <property type="component" value="Chromosome 5"/>
</dbReference>
<dbReference type="Gene3D" id="1.25.40.10">
    <property type="entry name" value="Tetratricopeptide repeat domain"/>
    <property type="match status" value="1"/>
</dbReference>
<evidence type="ECO:0000256" key="2">
    <source>
        <dbReference type="SAM" id="MobiDB-lite"/>
    </source>
</evidence>
<feature type="domain" description="Clu" evidence="3">
    <location>
        <begin position="30"/>
        <end position="264"/>
    </location>
</feature>
<dbReference type="GeneTree" id="ENSGT00390000012485"/>
<dbReference type="PANTHER" id="PTHR12601:SF41">
    <property type="entry name" value="CLUSTERED MITOCHONDRIA PROTEIN HOMOLOG"/>
    <property type="match status" value="1"/>
</dbReference>
<proteinExistence type="predicted"/>
<keyword evidence="1" id="KW-0963">Cytoplasm</keyword>
<dbReference type="InterPro" id="IPR011990">
    <property type="entry name" value="TPR-like_helical_dom_sf"/>
</dbReference>
<dbReference type="GO" id="GO:0048312">
    <property type="term" value="P:intracellular distribution of mitochondria"/>
    <property type="evidence" value="ECO:0007669"/>
    <property type="project" value="TreeGrafter"/>
</dbReference>
<dbReference type="Pfam" id="PF13236">
    <property type="entry name" value="CLU"/>
    <property type="match status" value="1"/>
</dbReference>
<evidence type="ECO:0000313" key="4">
    <source>
        <dbReference type="Ensembl" id="ENSSAUP00010031051.1"/>
    </source>
</evidence>
<evidence type="ECO:0000256" key="1">
    <source>
        <dbReference type="ARBA" id="ARBA00022490"/>
    </source>
</evidence>
<dbReference type="Pfam" id="PF12807">
    <property type="entry name" value="eIF3_p135"/>
    <property type="match status" value="1"/>
</dbReference>
<dbReference type="PANTHER" id="PTHR12601">
    <property type="entry name" value="EUKARYOTIC TRANSLATION INITIATION FACTOR 3 SUBUNIT EIF-3"/>
    <property type="match status" value="1"/>
</dbReference>
<dbReference type="SUPFAM" id="SSF48452">
    <property type="entry name" value="TPR-like"/>
    <property type="match status" value="2"/>
</dbReference>
<evidence type="ECO:0000313" key="5">
    <source>
        <dbReference type="Proteomes" id="UP000472265"/>
    </source>
</evidence>